<dbReference type="PANTHER" id="PTHR35371">
    <property type="entry name" value="INNER MEMBRANE PROTEIN"/>
    <property type="match status" value="1"/>
</dbReference>
<feature type="transmembrane region" description="Helical" evidence="5">
    <location>
        <begin position="127"/>
        <end position="144"/>
    </location>
</feature>
<dbReference type="InterPro" id="IPR001129">
    <property type="entry name" value="Membr-assoc_MAPEG"/>
</dbReference>
<dbReference type="GO" id="GO:0016020">
    <property type="term" value="C:membrane"/>
    <property type="evidence" value="ECO:0007669"/>
    <property type="project" value="UniProtKB-SubCell"/>
</dbReference>
<dbReference type="Gene3D" id="1.20.120.550">
    <property type="entry name" value="Membrane associated eicosanoid/glutathione metabolism-like domain"/>
    <property type="match status" value="1"/>
</dbReference>
<name>A0A1D1ZCR2_9ARAE</name>
<evidence type="ECO:0000313" key="6">
    <source>
        <dbReference type="EMBL" id="JAT64702.1"/>
    </source>
</evidence>
<dbReference type="AlphaFoldDB" id="A0A1D1ZCR2"/>
<dbReference type="PANTHER" id="PTHR35371:SF1">
    <property type="entry name" value="BLR7753 PROTEIN"/>
    <property type="match status" value="1"/>
</dbReference>
<protein>
    <recommendedName>
        <fullName evidence="7">Microsomal glutathione S-transferase 3</fullName>
    </recommendedName>
</protein>
<proteinExistence type="predicted"/>
<evidence type="ECO:0000256" key="5">
    <source>
        <dbReference type="SAM" id="Phobius"/>
    </source>
</evidence>
<accession>A0A1D1ZCR2</accession>
<dbReference type="SUPFAM" id="SSF161084">
    <property type="entry name" value="MAPEG domain-like"/>
    <property type="match status" value="1"/>
</dbReference>
<evidence type="ECO:0008006" key="7">
    <source>
        <dbReference type="Google" id="ProtNLM"/>
    </source>
</evidence>
<evidence type="ECO:0000256" key="2">
    <source>
        <dbReference type="ARBA" id="ARBA00022692"/>
    </source>
</evidence>
<evidence type="ECO:0000256" key="3">
    <source>
        <dbReference type="ARBA" id="ARBA00022989"/>
    </source>
</evidence>
<keyword evidence="3 5" id="KW-1133">Transmembrane helix</keyword>
<gene>
    <name evidence="6" type="ORF">g.13560</name>
</gene>
<evidence type="ECO:0000256" key="4">
    <source>
        <dbReference type="ARBA" id="ARBA00023136"/>
    </source>
</evidence>
<evidence type="ECO:0000256" key="1">
    <source>
        <dbReference type="ARBA" id="ARBA00004370"/>
    </source>
</evidence>
<dbReference type="EMBL" id="GDJX01003234">
    <property type="protein sequence ID" value="JAT64702.1"/>
    <property type="molecule type" value="Transcribed_RNA"/>
</dbReference>
<organism evidence="6">
    <name type="scientific">Anthurium amnicola</name>
    <dbReference type="NCBI Taxonomy" id="1678845"/>
    <lineage>
        <taxon>Eukaryota</taxon>
        <taxon>Viridiplantae</taxon>
        <taxon>Streptophyta</taxon>
        <taxon>Embryophyta</taxon>
        <taxon>Tracheophyta</taxon>
        <taxon>Spermatophyta</taxon>
        <taxon>Magnoliopsida</taxon>
        <taxon>Liliopsida</taxon>
        <taxon>Araceae</taxon>
        <taxon>Pothoideae</taxon>
        <taxon>Potheae</taxon>
        <taxon>Anthurium</taxon>
    </lineage>
</organism>
<dbReference type="InterPro" id="IPR023352">
    <property type="entry name" value="MAPEG-like_dom_sf"/>
</dbReference>
<comment type="subcellular location">
    <subcellularLocation>
        <location evidence="1">Membrane</location>
    </subcellularLocation>
</comment>
<reference evidence="6" key="1">
    <citation type="submission" date="2015-07" db="EMBL/GenBank/DDBJ databases">
        <title>Transcriptome Assembly of Anthurium amnicola.</title>
        <authorList>
            <person name="Suzuki J."/>
        </authorList>
    </citation>
    <scope>NUCLEOTIDE SEQUENCE</scope>
</reference>
<keyword evidence="2 5" id="KW-0812">Transmembrane</keyword>
<dbReference type="Pfam" id="PF01124">
    <property type="entry name" value="MAPEG"/>
    <property type="match status" value="1"/>
</dbReference>
<sequence length="149" mass="16353">MIDLSSNYSLYTLPVAVILAYAPHFLKGSIVVGQTGRWNNISPRSNVDKAEKQMSQAAYRKAKRCEAAHQNGMESFSVFACAVIAANYANVSNVTLNIASWSYVICRVLYNYVYISGESQAVGNLRSLVWSISLLIASFLYVLAARSVA</sequence>
<keyword evidence="4 5" id="KW-0472">Membrane</keyword>